<name>A0A3B0XMI4_9ZZZZ</name>
<dbReference type="EMBL" id="UOFG01000228">
    <property type="protein sequence ID" value="VAW64362.1"/>
    <property type="molecule type" value="Genomic_DNA"/>
</dbReference>
<organism evidence="1">
    <name type="scientific">hydrothermal vent metagenome</name>
    <dbReference type="NCBI Taxonomy" id="652676"/>
    <lineage>
        <taxon>unclassified sequences</taxon>
        <taxon>metagenomes</taxon>
        <taxon>ecological metagenomes</taxon>
    </lineage>
</organism>
<protein>
    <submittedName>
        <fullName evidence="1">Uncharacterized protein</fullName>
    </submittedName>
</protein>
<evidence type="ECO:0000313" key="1">
    <source>
        <dbReference type="EMBL" id="VAW64362.1"/>
    </source>
</evidence>
<dbReference type="AlphaFoldDB" id="A0A3B0XMI4"/>
<sequence length="103" mass="12002">MRYCTKISIVLFFLMVMPSLFAEERIDMDTMSIIGNKELPNVLYILPWKQANLPEMVELPLSSLIDDALQHIDRQTMLRRQYYKQVIKQQGVLQAGIDAQKSK</sequence>
<proteinExistence type="predicted"/>
<reference evidence="1" key="1">
    <citation type="submission" date="2018-06" db="EMBL/GenBank/DDBJ databases">
        <authorList>
            <person name="Zhirakovskaya E."/>
        </authorList>
    </citation>
    <scope>NUCLEOTIDE SEQUENCE</scope>
</reference>
<accession>A0A3B0XMI4</accession>
<gene>
    <name evidence="1" type="ORF">MNBD_GAMMA11-3504</name>
</gene>